<dbReference type="PANTHER" id="PTHR12111:SF2">
    <property type="entry name" value="SPLICING FACTOR YJU2B-RELATED"/>
    <property type="match status" value="1"/>
</dbReference>
<reference evidence="3" key="1">
    <citation type="submission" date="2014-05" db="EMBL/GenBank/DDBJ databases">
        <title>The transcriptome of the halophilic microalga Tetraselmis sp. GSL018 isolated from the Great Salt Lake, Utah.</title>
        <authorList>
            <person name="Jinkerson R.E."/>
            <person name="D'Adamo S."/>
            <person name="Posewitz M.C."/>
        </authorList>
    </citation>
    <scope>NUCLEOTIDE SEQUENCE</scope>
    <source>
        <strain evidence="3">GSL018</strain>
    </source>
</reference>
<organism evidence="3">
    <name type="scientific">Tetraselmis sp. GSL018</name>
    <dbReference type="NCBI Taxonomy" id="582737"/>
    <lineage>
        <taxon>Eukaryota</taxon>
        <taxon>Viridiplantae</taxon>
        <taxon>Chlorophyta</taxon>
        <taxon>core chlorophytes</taxon>
        <taxon>Chlorodendrophyceae</taxon>
        <taxon>Chlorodendrales</taxon>
        <taxon>Chlorodendraceae</taxon>
        <taxon>Tetraselmis</taxon>
    </lineage>
</organism>
<accession>A0A061S5C6</accession>
<dbReference type="InterPro" id="IPR007590">
    <property type="entry name" value="Saf4/Yju2"/>
</dbReference>
<evidence type="ECO:0000313" key="3">
    <source>
        <dbReference type="EMBL" id="JAC78080.1"/>
    </source>
</evidence>
<evidence type="ECO:0000256" key="1">
    <source>
        <dbReference type="ARBA" id="ARBA00005595"/>
    </source>
</evidence>
<dbReference type="AlphaFoldDB" id="A0A061S5C6"/>
<evidence type="ECO:0000256" key="2">
    <source>
        <dbReference type="SAM" id="MobiDB-lite"/>
    </source>
</evidence>
<gene>
    <name evidence="3" type="primary">CCDC130</name>
    <name evidence="3" type="ORF">TSPGSL018_16080</name>
</gene>
<dbReference type="Pfam" id="PF04502">
    <property type="entry name" value="Saf4_Yju2"/>
    <property type="match status" value="1"/>
</dbReference>
<protein>
    <submittedName>
        <fullName evidence="3">Coiled-coil domain-containing protein 130</fullName>
    </submittedName>
</protein>
<proteinExistence type="inferred from homology"/>
<dbReference type="GO" id="GO:0005684">
    <property type="term" value="C:U2-type spliceosomal complex"/>
    <property type="evidence" value="ECO:0007669"/>
    <property type="project" value="TreeGrafter"/>
</dbReference>
<dbReference type="EMBL" id="GBEZ01007377">
    <property type="protein sequence ID" value="JAC78080.1"/>
    <property type="molecule type" value="Transcribed_RNA"/>
</dbReference>
<feature type="region of interest" description="Disordered" evidence="2">
    <location>
        <begin position="265"/>
        <end position="296"/>
    </location>
</feature>
<dbReference type="GO" id="GO:0000398">
    <property type="term" value="P:mRNA splicing, via spliceosome"/>
    <property type="evidence" value="ECO:0007669"/>
    <property type="project" value="InterPro"/>
</dbReference>
<feature type="region of interest" description="Disordered" evidence="2">
    <location>
        <begin position="23"/>
        <end position="42"/>
    </location>
</feature>
<dbReference type="PANTHER" id="PTHR12111">
    <property type="entry name" value="SPLICING FACTOR YJU2"/>
    <property type="match status" value="1"/>
</dbReference>
<sequence length="308" mass="34518">MSSLAAARADNFYYPPDWNPNTGTGETSKLGSKKAKNGSLGHRANKTSQGVLTIRFEMPFNVWCDGCNHLIAKGVRFNAEKRQHGSYFSTKIWSFVMRSPCCSTEIEVRTDPKSCDYIVVRGARRKVEEYEAEDAGTAVLTVGEGGDSAAANPFARLENGEIDRAKAMGERERLTAMRMDSDRKQRDDYVANKALRRRLRGVRKEAKALDSHRQRLGLHSSVKLLPHNAEDDLLASATQFDTDWRFRRNAEHSRRMVQSQSIFATAKQGRAQEDGKAPAPTAGSNGKAKRLSAEERLRILAKRRRMQA</sequence>
<name>A0A061S5C6_9CHLO</name>
<dbReference type="GO" id="GO:0071014">
    <property type="term" value="C:post-mRNA release spliceosomal complex"/>
    <property type="evidence" value="ECO:0007669"/>
    <property type="project" value="TreeGrafter"/>
</dbReference>
<comment type="similarity">
    <text evidence="1">Belongs to the CWC16 family.</text>
</comment>